<name>A0A9P8TIK5_9ASCO</name>
<evidence type="ECO:0000259" key="3">
    <source>
        <dbReference type="Pfam" id="PF00857"/>
    </source>
</evidence>
<evidence type="ECO:0000256" key="1">
    <source>
        <dbReference type="ARBA" id="ARBA00006336"/>
    </source>
</evidence>
<dbReference type="Proteomes" id="UP000769528">
    <property type="component" value="Unassembled WGS sequence"/>
</dbReference>
<dbReference type="AlphaFoldDB" id="A0A9P8TIK5"/>
<keyword evidence="5" id="KW-1185">Reference proteome</keyword>
<organism evidence="4 5">
    <name type="scientific">Wickerhamomyces mucosus</name>
    <dbReference type="NCBI Taxonomy" id="1378264"/>
    <lineage>
        <taxon>Eukaryota</taxon>
        <taxon>Fungi</taxon>
        <taxon>Dikarya</taxon>
        <taxon>Ascomycota</taxon>
        <taxon>Saccharomycotina</taxon>
        <taxon>Saccharomycetes</taxon>
        <taxon>Phaffomycetales</taxon>
        <taxon>Wickerhamomycetaceae</taxon>
        <taxon>Wickerhamomyces</taxon>
    </lineage>
</organism>
<dbReference type="GO" id="GO:0016787">
    <property type="term" value="F:hydrolase activity"/>
    <property type="evidence" value="ECO:0007669"/>
    <property type="project" value="UniProtKB-KW"/>
</dbReference>
<sequence length="178" mass="19328">MSKALIIIDLQNDYFPGGKFTLVNIKEASENAAKVLKYARENGIKVIHVRHESLKSNAPLFEKGTSGTIINSVVQPLESEVVITKNHPNSFLGTNLSDELGDIKDLIIVGAMTNICIQGTTRHASEIGYNVTVVSDAVTTRDFEFDGVVVPAKYVHASTLATLAFGYASIVKTEDIVY</sequence>
<evidence type="ECO:0000313" key="4">
    <source>
        <dbReference type="EMBL" id="KAH3680883.1"/>
    </source>
</evidence>
<accession>A0A9P8TIK5</accession>
<comment type="similarity">
    <text evidence="1">Belongs to the isochorismatase family.</text>
</comment>
<proteinExistence type="inferred from homology"/>
<dbReference type="InterPro" id="IPR036380">
    <property type="entry name" value="Isochorismatase-like_sf"/>
</dbReference>
<evidence type="ECO:0000256" key="2">
    <source>
        <dbReference type="ARBA" id="ARBA00022801"/>
    </source>
</evidence>
<keyword evidence="2" id="KW-0378">Hydrolase</keyword>
<dbReference type="PANTHER" id="PTHR43540">
    <property type="entry name" value="PEROXYUREIDOACRYLATE/UREIDOACRYLATE AMIDOHYDROLASE-RELATED"/>
    <property type="match status" value="1"/>
</dbReference>
<reference evidence="4" key="2">
    <citation type="submission" date="2021-01" db="EMBL/GenBank/DDBJ databases">
        <authorList>
            <person name="Schikora-Tamarit M.A."/>
        </authorList>
    </citation>
    <scope>NUCLEOTIDE SEQUENCE</scope>
    <source>
        <strain evidence="4">CBS6341</strain>
    </source>
</reference>
<dbReference type="InterPro" id="IPR050272">
    <property type="entry name" value="Isochorismatase-like_hydrls"/>
</dbReference>
<gene>
    <name evidence="4" type="ORF">WICMUC_000026</name>
</gene>
<dbReference type="PANTHER" id="PTHR43540:SF1">
    <property type="entry name" value="ISOCHORISMATASE HYDROLASE"/>
    <property type="match status" value="1"/>
</dbReference>
<dbReference type="Pfam" id="PF00857">
    <property type="entry name" value="Isochorismatase"/>
    <property type="match status" value="1"/>
</dbReference>
<dbReference type="SUPFAM" id="SSF52499">
    <property type="entry name" value="Isochorismatase-like hydrolases"/>
    <property type="match status" value="1"/>
</dbReference>
<dbReference type="InterPro" id="IPR000868">
    <property type="entry name" value="Isochorismatase-like_dom"/>
</dbReference>
<feature type="domain" description="Isochorismatase-like" evidence="3">
    <location>
        <begin position="4"/>
        <end position="144"/>
    </location>
</feature>
<evidence type="ECO:0000313" key="5">
    <source>
        <dbReference type="Proteomes" id="UP000769528"/>
    </source>
</evidence>
<dbReference type="Gene3D" id="3.40.50.850">
    <property type="entry name" value="Isochorismatase-like"/>
    <property type="match status" value="1"/>
</dbReference>
<dbReference type="CDD" id="cd01014">
    <property type="entry name" value="nicotinamidase_related"/>
    <property type="match status" value="1"/>
</dbReference>
<reference evidence="4" key="1">
    <citation type="journal article" date="2021" name="Open Biol.">
        <title>Shared evolutionary footprints suggest mitochondrial oxidative damage underlies multiple complex I losses in fungi.</title>
        <authorList>
            <person name="Schikora-Tamarit M.A."/>
            <person name="Marcet-Houben M."/>
            <person name="Nosek J."/>
            <person name="Gabaldon T."/>
        </authorList>
    </citation>
    <scope>NUCLEOTIDE SEQUENCE</scope>
    <source>
        <strain evidence="4">CBS6341</strain>
    </source>
</reference>
<dbReference type="EMBL" id="JAEUBF010000026">
    <property type="protein sequence ID" value="KAH3680883.1"/>
    <property type="molecule type" value="Genomic_DNA"/>
</dbReference>
<dbReference type="OrthoDB" id="245563at2759"/>
<comment type="caution">
    <text evidence="4">The sequence shown here is derived from an EMBL/GenBank/DDBJ whole genome shotgun (WGS) entry which is preliminary data.</text>
</comment>
<protein>
    <recommendedName>
        <fullName evidence="3">Isochorismatase-like domain-containing protein</fullName>
    </recommendedName>
</protein>